<dbReference type="Gene3D" id="3.40.830.10">
    <property type="entry name" value="LigB-like"/>
    <property type="match status" value="1"/>
</dbReference>
<dbReference type="Proteomes" id="UP000758603">
    <property type="component" value="Unassembled WGS sequence"/>
</dbReference>
<keyword evidence="3" id="KW-0479">Metal-binding</keyword>
<name>A0A9P8UAY7_9PEZI</name>
<keyword evidence="4" id="KW-0862">Zinc</keyword>
<dbReference type="SUPFAM" id="SSF53213">
    <property type="entry name" value="LigB-like"/>
    <property type="match status" value="1"/>
</dbReference>
<feature type="domain" description="Extradiol ring-cleavage dioxygenase class III enzyme subunit B" evidence="6">
    <location>
        <begin position="4"/>
        <end position="132"/>
    </location>
</feature>
<dbReference type="OrthoDB" id="7396853at2759"/>
<evidence type="ECO:0000313" key="8">
    <source>
        <dbReference type="Proteomes" id="UP000758603"/>
    </source>
</evidence>
<comment type="cofactor">
    <cofactor evidence="1">
        <name>Zn(2+)</name>
        <dbReference type="ChEBI" id="CHEBI:29105"/>
    </cofactor>
</comment>
<evidence type="ECO:0000256" key="3">
    <source>
        <dbReference type="ARBA" id="ARBA00022723"/>
    </source>
</evidence>
<protein>
    <submittedName>
        <fullName evidence="7">Extradiol ring-cleavage dioxygenase, class III enzyme, subunit B</fullName>
    </submittedName>
</protein>
<accession>A0A9P8UAY7</accession>
<dbReference type="Pfam" id="PF02900">
    <property type="entry name" value="LigB"/>
    <property type="match status" value="1"/>
</dbReference>
<dbReference type="EMBL" id="JAGPXC010000011">
    <property type="protein sequence ID" value="KAH6645317.1"/>
    <property type="molecule type" value="Genomic_DNA"/>
</dbReference>
<evidence type="ECO:0000256" key="2">
    <source>
        <dbReference type="ARBA" id="ARBA00007581"/>
    </source>
</evidence>
<keyword evidence="5" id="KW-0560">Oxidoreductase</keyword>
<dbReference type="GO" id="GO:0008270">
    <property type="term" value="F:zinc ion binding"/>
    <property type="evidence" value="ECO:0007669"/>
    <property type="project" value="InterPro"/>
</dbReference>
<dbReference type="InterPro" id="IPR004183">
    <property type="entry name" value="Xdiol_dOase_suB"/>
</dbReference>
<dbReference type="GO" id="GO:0016702">
    <property type="term" value="F:oxidoreductase activity, acting on single donors with incorporation of molecular oxygen, incorporation of two atoms of oxygen"/>
    <property type="evidence" value="ECO:0007669"/>
    <property type="project" value="UniProtKB-ARBA"/>
</dbReference>
<sequence length="158" mass="17925">MILVNPEANLPILQMSVLKSEDAKQHLRIGRALRALRNKNVAIVGSGFASFHNLNTMIPLRSASSDRRSEIREMSSEWSDALWKSLSVPKTEQKCEALEKWRHLPFAGTMHPPSRGDHMMQLFVTAGAAFDEEPVKYYKDEYLAVNILTYYWGDQGSS</sequence>
<reference evidence="7" key="1">
    <citation type="journal article" date="2021" name="Nat. Commun.">
        <title>Genetic determinants of endophytism in the Arabidopsis root mycobiome.</title>
        <authorList>
            <person name="Mesny F."/>
            <person name="Miyauchi S."/>
            <person name="Thiergart T."/>
            <person name="Pickel B."/>
            <person name="Atanasova L."/>
            <person name="Karlsson M."/>
            <person name="Huettel B."/>
            <person name="Barry K.W."/>
            <person name="Haridas S."/>
            <person name="Chen C."/>
            <person name="Bauer D."/>
            <person name="Andreopoulos W."/>
            <person name="Pangilinan J."/>
            <person name="LaButti K."/>
            <person name="Riley R."/>
            <person name="Lipzen A."/>
            <person name="Clum A."/>
            <person name="Drula E."/>
            <person name="Henrissat B."/>
            <person name="Kohler A."/>
            <person name="Grigoriev I.V."/>
            <person name="Martin F.M."/>
            <person name="Hacquard S."/>
        </authorList>
    </citation>
    <scope>NUCLEOTIDE SEQUENCE</scope>
    <source>
        <strain evidence="7">MPI-SDFR-AT-0073</strain>
    </source>
</reference>
<dbReference type="RefSeq" id="XP_045951831.1">
    <property type="nucleotide sequence ID" value="XM_046104166.1"/>
</dbReference>
<comment type="caution">
    <text evidence="7">The sequence shown here is derived from an EMBL/GenBank/DDBJ whole genome shotgun (WGS) entry which is preliminary data.</text>
</comment>
<evidence type="ECO:0000259" key="6">
    <source>
        <dbReference type="Pfam" id="PF02900"/>
    </source>
</evidence>
<dbReference type="InterPro" id="IPR014436">
    <property type="entry name" value="Extradiol_dOase_DODA"/>
</dbReference>
<proteinExistence type="inferred from homology"/>
<keyword evidence="8" id="KW-1185">Reference proteome</keyword>
<dbReference type="PANTHER" id="PTHR30096:SF0">
    <property type="entry name" value="4,5-DOPA DIOXYGENASE EXTRADIOL-LIKE PROTEIN"/>
    <property type="match status" value="1"/>
</dbReference>
<keyword evidence="7" id="KW-0223">Dioxygenase</keyword>
<organism evidence="7 8">
    <name type="scientific">Truncatella angustata</name>
    <dbReference type="NCBI Taxonomy" id="152316"/>
    <lineage>
        <taxon>Eukaryota</taxon>
        <taxon>Fungi</taxon>
        <taxon>Dikarya</taxon>
        <taxon>Ascomycota</taxon>
        <taxon>Pezizomycotina</taxon>
        <taxon>Sordariomycetes</taxon>
        <taxon>Xylariomycetidae</taxon>
        <taxon>Amphisphaeriales</taxon>
        <taxon>Sporocadaceae</taxon>
        <taxon>Truncatella</taxon>
    </lineage>
</organism>
<dbReference type="AlphaFoldDB" id="A0A9P8UAY7"/>
<evidence type="ECO:0000256" key="5">
    <source>
        <dbReference type="ARBA" id="ARBA00023002"/>
    </source>
</evidence>
<evidence type="ECO:0000256" key="4">
    <source>
        <dbReference type="ARBA" id="ARBA00022833"/>
    </source>
</evidence>
<evidence type="ECO:0000313" key="7">
    <source>
        <dbReference type="EMBL" id="KAH6645317.1"/>
    </source>
</evidence>
<gene>
    <name evidence="7" type="ORF">BKA67DRAFT_584775</name>
</gene>
<dbReference type="CDD" id="cd07363">
    <property type="entry name" value="45_DOPA_Dioxygenase"/>
    <property type="match status" value="1"/>
</dbReference>
<dbReference type="GeneID" id="70133057"/>
<evidence type="ECO:0000256" key="1">
    <source>
        <dbReference type="ARBA" id="ARBA00001947"/>
    </source>
</evidence>
<dbReference type="GO" id="GO:0008198">
    <property type="term" value="F:ferrous iron binding"/>
    <property type="evidence" value="ECO:0007669"/>
    <property type="project" value="InterPro"/>
</dbReference>
<dbReference type="PANTHER" id="PTHR30096">
    <property type="entry name" value="4,5-DOPA DIOXYGENASE EXTRADIOL-LIKE PROTEIN"/>
    <property type="match status" value="1"/>
</dbReference>
<comment type="similarity">
    <text evidence="2">Belongs to the DODA-type extradiol aromatic ring-opening dioxygenase family.</text>
</comment>